<sequence>MTCCSPSCSGKNK</sequence>
<reference evidence="1" key="1">
    <citation type="submission" date="2014-09" db="EMBL/GenBank/DDBJ databases">
        <authorList>
            <person name="Magalhaes I.L.F."/>
            <person name="Oliveira U."/>
            <person name="Santos F.R."/>
            <person name="Vidigal T.H.D.A."/>
            <person name="Brescovit A.D."/>
            <person name="Santos A.J."/>
        </authorList>
    </citation>
    <scope>NUCLEOTIDE SEQUENCE</scope>
    <source>
        <tissue evidence="1">Shoot tissue taken approximately 20 cm above the soil surface</tissue>
    </source>
</reference>
<dbReference type="EMBL" id="GBRH01188716">
    <property type="protein sequence ID" value="JAE09180.1"/>
    <property type="molecule type" value="Transcribed_RNA"/>
</dbReference>
<protein>
    <submittedName>
        <fullName evidence="1">Uncharacterized protein</fullName>
    </submittedName>
</protein>
<evidence type="ECO:0000313" key="1">
    <source>
        <dbReference type="EMBL" id="JAE09180.1"/>
    </source>
</evidence>
<organism evidence="1">
    <name type="scientific">Arundo donax</name>
    <name type="common">Giant reed</name>
    <name type="synonym">Donax arundinaceus</name>
    <dbReference type="NCBI Taxonomy" id="35708"/>
    <lineage>
        <taxon>Eukaryota</taxon>
        <taxon>Viridiplantae</taxon>
        <taxon>Streptophyta</taxon>
        <taxon>Embryophyta</taxon>
        <taxon>Tracheophyta</taxon>
        <taxon>Spermatophyta</taxon>
        <taxon>Magnoliopsida</taxon>
        <taxon>Liliopsida</taxon>
        <taxon>Poales</taxon>
        <taxon>Poaceae</taxon>
        <taxon>PACMAD clade</taxon>
        <taxon>Arundinoideae</taxon>
        <taxon>Arundineae</taxon>
        <taxon>Arundo</taxon>
    </lineage>
</organism>
<name>A0A0A9F839_ARUDO</name>
<accession>A0A0A9F839</accession>
<reference evidence="1" key="2">
    <citation type="journal article" date="2015" name="Data Brief">
        <title>Shoot transcriptome of the giant reed, Arundo donax.</title>
        <authorList>
            <person name="Barrero R.A."/>
            <person name="Guerrero F.D."/>
            <person name="Moolhuijzen P."/>
            <person name="Goolsby J.A."/>
            <person name="Tidwell J."/>
            <person name="Bellgard S.E."/>
            <person name="Bellgard M.I."/>
        </authorList>
    </citation>
    <scope>NUCLEOTIDE SEQUENCE</scope>
    <source>
        <tissue evidence="1">Shoot tissue taken approximately 20 cm above the soil surface</tissue>
    </source>
</reference>
<proteinExistence type="predicted"/>